<dbReference type="Proteomes" id="UP001232148">
    <property type="component" value="Unassembled WGS sequence"/>
</dbReference>
<evidence type="ECO:0000313" key="2">
    <source>
        <dbReference type="EMBL" id="KAK2021506.1"/>
    </source>
</evidence>
<gene>
    <name evidence="2" type="ORF">LX32DRAFT_658403</name>
</gene>
<keyword evidence="3" id="KW-1185">Reference proteome</keyword>
<keyword evidence="1" id="KW-0472">Membrane</keyword>
<sequence length="123" mass="13828">MADAKASSPSKERKHSILPLANFGTVSDCFLGICSLQSSSAKPIKVVMDFASSRSQHILYWISSVFTLIMIPAVSDYSRNPAFPVSSDPTSLLRRILASYSFKARCYEKVRLYNYTMSQNLRY</sequence>
<organism evidence="2 3">
    <name type="scientific">Colletotrichum zoysiae</name>
    <dbReference type="NCBI Taxonomy" id="1216348"/>
    <lineage>
        <taxon>Eukaryota</taxon>
        <taxon>Fungi</taxon>
        <taxon>Dikarya</taxon>
        <taxon>Ascomycota</taxon>
        <taxon>Pezizomycotina</taxon>
        <taxon>Sordariomycetes</taxon>
        <taxon>Hypocreomycetidae</taxon>
        <taxon>Glomerellales</taxon>
        <taxon>Glomerellaceae</taxon>
        <taxon>Colletotrichum</taxon>
        <taxon>Colletotrichum graminicola species complex</taxon>
    </lineage>
</organism>
<dbReference type="EMBL" id="MU843100">
    <property type="protein sequence ID" value="KAK2021506.1"/>
    <property type="molecule type" value="Genomic_DNA"/>
</dbReference>
<feature type="transmembrane region" description="Helical" evidence="1">
    <location>
        <begin position="58"/>
        <end position="77"/>
    </location>
</feature>
<accession>A0AAD9LTP2</accession>
<protein>
    <submittedName>
        <fullName evidence="2">Uncharacterized protein</fullName>
    </submittedName>
</protein>
<reference evidence="2" key="1">
    <citation type="submission" date="2021-06" db="EMBL/GenBank/DDBJ databases">
        <title>Comparative genomics, transcriptomics and evolutionary studies reveal genomic signatures of adaptation to plant cell wall in hemibiotrophic fungi.</title>
        <authorList>
            <consortium name="DOE Joint Genome Institute"/>
            <person name="Baroncelli R."/>
            <person name="Diaz J.F."/>
            <person name="Benocci T."/>
            <person name="Peng M."/>
            <person name="Battaglia E."/>
            <person name="Haridas S."/>
            <person name="Andreopoulos W."/>
            <person name="Labutti K."/>
            <person name="Pangilinan J."/>
            <person name="Floch G.L."/>
            <person name="Makela M.R."/>
            <person name="Henrissat B."/>
            <person name="Grigoriev I.V."/>
            <person name="Crouch J.A."/>
            <person name="De Vries R.P."/>
            <person name="Sukno S.A."/>
            <person name="Thon M.R."/>
        </authorList>
    </citation>
    <scope>NUCLEOTIDE SEQUENCE</scope>
    <source>
        <strain evidence="2">MAFF235873</strain>
    </source>
</reference>
<dbReference type="AlphaFoldDB" id="A0AAD9LTP2"/>
<keyword evidence="1" id="KW-0812">Transmembrane</keyword>
<name>A0AAD9LTP2_9PEZI</name>
<proteinExistence type="predicted"/>
<evidence type="ECO:0000313" key="3">
    <source>
        <dbReference type="Proteomes" id="UP001232148"/>
    </source>
</evidence>
<keyword evidence="1" id="KW-1133">Transmembrane helix</keyword>
<evidence type="ECO:0000256" key="1">
    <source>
        <dbReference type="SAM" id="Phobius"/>
    </source>
</evidence>
<comment type="caution">
    <text evidence="2">The sequence shown here is derived from an EMBL/GenBank/DDBJ whole genome shotgun (WGS) entry which is preliminary data.</text>
</comment>